<reference evidence="4" key="1">
    <citation type="submission" date="2016-04" db="EMBL/GenBank/DDBJ databases">
        <title>Polished mammalian reference genomes with single-molecule sequencing and chromosome conformation capture applied to the Capra hircus genome.</title>
        <authorList>
            <person name="Bickhart D.M."/>
            <person name="Koren S."/>
            <person name="Rosen B."/>
            <person name="Hastie A."/>
            <person name="Liachko I."/>
            <person name="Sullivan S.T."/>
            <person name="Burton J."/>
            <person name="Sayre B.L."/>
            <person name="Huson H.J."/>
            <person name="Lee J."/>
            <person name="Lam E."/>
            <person name="Kelley C.M."/>
            <person name="Hutchison J.L."/>
            <person name="Zhou Y."/>
            <person name="Sun J."/>
            <person name="Crisa A."/>
            <person name="Schwartz J.C."/>
            <person name="Hammond J.A."/>
            <person name="Schroeder S.G."/>
            <person name="Liu G.E."/>
            <person name="Dunham M."/>
            <person name="Shendure J."/>
            <person name="Sonstegard T.S."/>
            <person name="Phillippy A.M."/>
            <person name="Van Tassell C.P."/>
            <person name="Smith T.P."/>
        </authorList>
    </citation>
    <scope>NUCLEOTIDE SEQUENCE [LARGE SCALE GENOMIC DNA]</scope>
</reference>
<evidence type="ECO:0000256" key="1">
    <source>
        <dbReference type="SAM" id="MobiDB-lite"/>
    </source>
</evidence>
<dbReference type="AlphaFoldDB" id="A0A452FIE7"/>
<dbReference type="Bgee" id="ENSCHIG00000021294">
    <property type="expression patterns" value="Expressed in longissimus thoracis muscle and 5 other cell types or tissues"/>
</dbReference>
<dbReference type="GeneTree" id="ENSGT00390000001638"/>
<dbReference type="Ensembl" id="ENSCHIT00000031733.1">
    <property type="protein sequence ID" value="ENSCHIP00000023873.1"/>
    <property type="gene ID" value="ENSCHIG00000021294.1"/>
</dbReference>
<organism evidence="3 4">
    <name type="scientific">Capra hircus</name>
    <name type="common">Goat</name>
    <dbReference type="NCBI Taxonomy" id="9925"/>
    <lineage>
        <taxon>Eukaryota</taxon>
        <taxon>Metazoa</taxon>
        <taxon>Chordata</taxon>
        <taxon>Craniata</taxon>
        <taxon>Vertebrata</taxon>
        <taxon>Euteleostomi</taxon>
        <taxon>Mammalia</taxon>
        <taxon>Eutheria</taxon>
        <taxon>Laurasiatheria</taxon>
        <taxon>Artiodactyla</taxon>
        <taxon>Ruminantia</taxon>
        <taxon>Pecora</taxon>
        <taxon>Bovidae</taxon>
        <taxon>Caprinae</taxon>
        <taxon>Capra</taxon>
    </lineage>
</organism>
<keyword evidence="2" id="KW-1133">Transmembrane helix</keyword>
<evidence type="ECO:0000313" key="4">
    <source>
        <dbReference type="Proteomes" id="UP000291000"/>
    </source>
</evidence>
<keyword evidence="2" id="KW-0472">Membrane</keyword>
<reference evidence="3" key="2">
    <citation type="submission" date="2025-05" db="UniProtKB">
        <authorList>
            <consortium name="Ensembl"/>
        </authorList>
    </citation>
    <scope>IDENTIFICATION</scope>
</reference>
<evidence type="ECO:0000256" key="2">
    <source>
        <dbReference type="SAM" id="Phobius"/>
    </source>
</evidence>
<keyword evidence="4" id="KW-1185">Reference proteome</keyword>
<feature type="region of interest" description="Disordered" evidence="1">
    <location>
        <begin position="1"/>
        <end position="55"/>
    </location>
</feature>
<sequence length="160" mass="18282">MPNKSDAPNGDQGEEMKEPEDASGSVSIPAGQRTQRAGTRPSRCRSPSRRTPATSISGRVNLPRVLSRPLSWITSLHQLPAILQLYRDFLLVFKEAFLDMFHYLKDCVKNIKLPVMLHPSALFTLHFQLLFLPVPFFLPFFLLFEFLLLLLIVLFILIIF</sequence>
<proteinExistence type="predicted"/>
<gene>
    <name evidence="3" type="primary">TMEM31</name>
</gene>
<name>A0A452FIE7_CAPHI</name>
<dbReference type="Ensembl" id="ENSCHIT00000031737.1">
    <property type="protein sequence ID" value="ENSCHIP00000023877.1"/>
    <property type="gene ID" value="ENSCHIG00000021294.1"/>
</dbReference>
<protein>
    <submittedName>
        <fullName evidence="3">Transmembrane protein 31</fullName>
    </submittedName>
</protein>
<feature type="transmembrane region" description="Helical" evidence="2">
    <location>
        <begin position="137"/>
        <end position="159"/>
    </location>
</feature>
<dbReference type="STRING" id="9925.ENSCHIP00000023877"/>
<dbReference type="OMA" id="QWFASPY"/>
<accession>A0A452FIE7</accession>
<dbReference type="Proteomes" id="UP000291000">
    <property type="component" value="Unassembled WGS sequence"/>
</dbReference>
<evidence type="ECO:0000313" key="3">
    <source>
        <dbReference type="Ensembl" id="ENSCHIP00000023877.1"/>
    </source>
</evidence>
<keyword evidence="2" id="KW-0812">Transmembrane</keyword>